<evidence type="ECO:0000256" key="1">
    <source>
        <dbReference type="ARBA" id="ARBA00001974"/>
    </source>
</evidence>
<dbReference type="GO" id="GO:0050661">
    <property type="term" value="F:NADP binding"/>
    <property type="evidence" value="ECO:0007669"/>
    <property type="project" value="InterPro"/>
</dbReference>
<keyword evidence="8" id="KW-0073">Auxin biosynthesis</keyword>
<evidence type="ECO:0000256" key="6">
    <source>
        <dbReference type="ARBA" id="ARBA00022857"/>
    </source>
</evidence>
<comment type="caution">
    <text evidence="11">The sequence shown here is derived from an EMBL/GenBank/DDBJ whole genome shotgun (WGS) entry which is preliminary data.</text>
</comment>
<dbReference type="Pfam" id="PF00743">
    <property type="entry name" value="FMO-like"/>
    <property type="match status" value="1"/>
</dbReference>
<comment type="catalytic activity">
    <reaction evidence="9">
        <text>indole-3-pyruvate + NADPH + O2 + H(+) = (indol-3-yl)acetate + CO2 + NADP(+) + H2O</text>
        <dbReference type="Rhea" id="RHEA:34331"/>
        <dbReference type="ChEBI" id="CHEBI:15377"/>
        <dbReference type="ChEBI" id="CHEBI:15378"/>
        <dbReference type="ChEBI" id="CHEBI:15379"/>
        <dbReference type="ChEBI" id="CHEBI:16526"/>
        <dbReference type="ChEBI" id="CHEBI:17640"/>
        <dbReference type="ChEBI" id="CHEBI:30854"/>
        <dbReference type="ChEBI" id="CHEBI:57783"/>
        <dbReference type="ChEBI" id="CHEBI:58349"/>
        <dbReference type="EC" id="1.14.13.168"/>
    </reaction>
</comment>
<dbReference type="EMBL" id="JACGWK010001669">
    <property type="protein sequence ID" value="KAL0284193.1"/>
    <property type="molecule type" value="Genomic_DNA"/>
</dbReference>
<dbReference type="GO" id="GO:0009851">
    <property type="term" value="P:auxin biosynthetic process"/>
    <property type="evidence" value="ECO:0007669"/>
    <property type="project" value="UniProtKB-KW"/>
</dbReference>
<protein>
    <recommendedName>
        <fullName evidence="10">Flavin-containing monooxygenase</fullName>
        <ecNumber evidence="10">1.-.-.-</ecNumber>
    </recommendedName>
</protein>
<dbReference type="Gene3D" id="3.50.50.60">
    <property type="entry name" value="FAD/NAD(P)-binding domain"/>
    <property type="match status" value="1"/>
</dbReference>
<dbReference type="PANTHER" id="PTHR43539:SF11">
    <property type="entry name" value="INDOLE-3-PYRUVATE MONOOXYGENASE YUCCA8-RELATED"/>
    <property type="match status" value="1"/>
</dbReference>
<comment type="pathway">
    <text evidence="2">Plant hormone metabolism; auxin biosynthesis.</text>
</comment>
<evidence type="ECO:0000313" key="11">
    <source>
        <dbReference type="EMBL" id="KAL0284193.1"/>
    </source>
</evidence>
<evidence type="ECO:0000256" key="7">
    <source>
        <dbReference type="ARBA" id="ARBA00023002"/>
    </source>
</evidence>
<dbReference type="SUPFAM" id="SSF51905">
    <property type="entry name" value="FAD/NAD(P)-binding domain"/>
    <property type="match status" value="1"/>
</dbReference>
<reference evidence="11" key="2">
    <citation type="journal article" date="2024" name="Plant">
        <title>Genomic evolution and insights into agronomic trait innovations of Sesamum species.</title>
        <authorList>
            <person name="Miao H."/>
            <person name="Wang L."/>
            <person name="Qu L."/>
            <person name="Liu H."/>
            <person name="Sun Y."/>
            <person name="Le M."/>
            <person name="Wang Q."/>
            <person name="Wei S."/>
            <person name="Zheng Y."/>
            <person name="Lin W."/>
            <person name="Duan Y."/>
            <person name="Cao H."/>
            <person name="Xiong S."/>
            <person name="Wang X."/>
            <person name="Wei L."/>
            <person name="Li C."/>
            <person name="Ma Q."/>
            <person name="Ju M."/>
            <person name="Zhao R."/>
            <person name="Li G."/>
            <person name="Mu C."/>
            <person name="Tian Q."/>
            <person name="Mei H."/>
            <person name="Zhang T."/>
            <person name="Gao T."/>
            <person name="Zhang H."/>
        </authorList>
    </citation>
    <scope>NUCLEOTIDE SEQUENCE</scope>
    <source>
        <strain evidence="11">G01</strain>
    </source>
</reference>
<dbReference type="GO" id="GO:0004499">
    <property type="term" value="F:N,N-dimethylaniline monooxygenase activity"/>
    <property type="evidence" value="ECO:0007669"/>
    <property type="project" value="InterPro"/>
</dbReference>
<evidence type="ECO:0000256" key="5">
    <source>
        <dbReference type="ARBA" id="ARBA00022827"/>
    </source>
</evidence>
<dbReference type="InterPro" id="IPR020946">
    <property type="entry name" value="Flavin_mOase-like"/>
</dbReference>
<sequence length="324" mass="37315">MCLGEWARRRRSWPSGLAVAAGLREQGVPFVVLERADCIASLWQKRTYDRLKLHLPKQFCQLPKFPFPDHYPEYPTKRQFIEYLESYARHFDINPQFNECVQSAKYDEVCRLWRVRLFLLTALKLSTSASGLWWRPAKMRSAWVPEIDGLKEFGGEVIHACDYKSGMEVSLDLCNHDAKPAMVVRSSVHVLPREIFGKSTFELAMFMLKWLPLWLVDKIMLVLAWMILGNIEKYVVLATGYAAMYLTGCRKTEFFSKNGFPNAPFPNSWKGKAGLYAVGFTRRGLSGASADAMKISQDIAKVWKDDLKQKKQKVPTHRRCISTF</sequence>
<gene>
    <name evidence="11" type="ORF">Sangu_2838400</name>
</gene>
<keyword evidence="5 10" id="KW-0274">FAD</keyword>
<comment type="similarity">
    <text evidence="3 10">Belongs to the FMO family.</text>
</comment>
<evidence type="ECO:0000256" key="2">
    <source>
        <dbReference type="ARBA" id="ARBA00004814"/>
    </source>
</evidence>
<proteinExistence type="inferred from homology"/>
<comment type="cofactor">
    <cofactor evidence="1 10">
        <name>FAD</name>
        <dbReference type="ChEBI" id="CHEBI:57692"/>
    </cofactor>
</comment>
<evidence type="ECO:0000256" key="3">
    <source>
        <dbReference type="ARBA" id="ARBA00009183"/>
    </source>
</evidence>
<dbReference type="InterPro" id="IPR036188">
    <property type="entry name" value="FAD/NAD-bd_sf"/>
</dbReference>
<evidence type="ECO:0000256" key="10">
    <source>
        <dbReference type="RuleBase" id="RU361177"/>
    </source>
</evidence>
<keyword evidence="4 10" id="KW-0285">Flavoprotein</keyword>
<keyword evidence="7 10" id="KW-0560">Oxidoreductase</keyword>
<dbReference type="GO" id="GO:0050660">
    <property type="term" value="F:flavin adenine dinucleotide binding"/>
    <property type="evidence" value="ECO:0007669"/>
    <property type="project" value="InterPro"/>
</dbReference>
<keyword evidence="6" id="KW-0521">NADP</keyword>
<evidence type="ECO:0000256" key="4">
    <source>
        <dbReference type="ARBA" id="ARBA00022630"/>
    </source>
</evidence>
<reference evidence="11" key="1">
    <citation type="submission" date="2020-06" db="EMBL/GenBank/DDBJ databases">
        <authorList>
            <person name="Li T."/>
            <person name="Hu X."/>
            <person name="Zhang T."/>
            <person name="Song X."/>
            <person name="Zhang H."/>
            <person name="Dai N."/>
            <person name="Sheng W."/>
            <person name="Hou X."/>
            <person name="Wei L."/>
        </authorList>
    </citation>
    <scope>NUCLEOTIDE SEQUENCE</scope>
    <source>
        <strain evidence="11">G01</strain>
        <tissue evidence="11">Leaf</tissue>
    </source>
</reference>
<dbReference type="EC" id="1.-.-.-" evidence="10"/>
<accession>A0AAW2IRP6</accession>
<dbReference type="PANTHER" id="PTHR43539">
    <property type="entry name" value="FLAVIN-BINDING MONOOXYGENASE-LIKE PROTEIN (AFU_ORTHOLOGUE AFUA_4G09220)"/>
    <property type="match status" value="1"/>
</dbReference>
<dbReference type="GO" id="GO:0103075">
    <property type="term" value="F:indole-3-pyruvate monooxygenase activity"/>
    <property type="evidence" value="ECO:0007669"/>
    <property type="project" value="UniProtKB-EC"/>
</dbReference>
<keyword evidence="10 11" id="KW-0503">Monooxygenase</keyword>
<organism evidence="11">
    <name type="scientific">Sesamum angustifolium</name>
    <dbReference type="NCBI Taxonomy" id="2727405"/>
    <lineage>
        <taxon>Eukaryota</taxon>
        <taxon>Viridiplantae</taxon>
        <taxon>Streptophyta</taxon>
        <taxon>Embryophyta</taxon>
        <taxon>Tracheophyta</taxon>
        <taxon>Spermatophyta</taxon>
        <taxon>Magnoliopsida</taxon>
        <taxon>eudicotyledons</taxon>
        <taxon>Gunneridae</taxon>
        <taxon>Pentapetalae</taxon>
        <taxon>asterids</taxon>
        <taxon>lamiids</taxon>
        <taxon>Lamiales</taxon>
        <taxon>Pedaliaceae</taxon>
        <taxon>Sesamum</taxon>
    </lineage>
</organism>
<dbReference type="AlphaFoldDB" id="A0AAW2IRP6"/>
<dbReference type="InterPro" id="IPR050982">
    <property type="entry name" value="Auxin_biosynth/cation_transpt"/>
</dbReference>
<evidence type="ECO:0000256" key="9">
    <source>
        <dbReference type="ARBA" id="ARBA00047707"/>
    </source>
</evidence>
<name>A0AAW2IRP6_9LAMI</name>
<evidence type="ECO:0000256" key="8">
    <source>
        <dbReference type="ARBA" id="ARBA00023070"/>
    </source>
</evidence>